<comment type="caution">
    <text evidence="1">The sequence shown here is derived from an EMBL/GenBank/DDBJ whole genome shotgun (WGS) entry which is preliminary data.</text>
</comment>
<dbReference type="PATRIC" id="fig|997883.3.peg.185"/>
<proteinExistence type="predicted"/>
<protein>
    <submittedName>
        <fullName evidence="1">Uncharacterized protein</fullName>
    </submittedName>
</protein>
<sequence>MGGWKKYRSEATLIGTLTYASGYKTIFPVTSTKRGKGVVTFDAVDRNAPSGTRCYGYDMKIRYQGIEGEYRLTVDTDQIVK</sequence>
<name>A0A0E2B708_BACFG</name>
<dbReference type="Proteomes" id="UP000003879">
    <property type="component" value="Unassembled WGS sequence"/>
</dbReference>
<accession>A0A0E2B708</accession>
<dbReference type="EMBL" id="AGXN01000003">
    <property type="protein sequence ID" value="EIZ00029.1"/>
    <property type="molecule type" value="Genomic_DNA"/>
</dbReference>
<dbReference type="RefSeq" id="WP_005796965.1">
    <property type="nucleotide sequence ID" value="NZ_JH724215.1"/>
</dbReference>
<dbReference type="AlphaFoldDB" id="A0A0E2B708"/>
<evidence type="ECO:0000313" key="2">
    <source>
        <dbReference type="Proteomes" id="UP000003879"/>
    </source>
</evidence>
<gene>
    <name evidence="1" type="ORF">HMPREF1056_00177</name>
</gene>
<reference evidence="1 2" key="1">
    <citation type="submission" date="2012-02" db="EMBL/GenBank/DDBJ databases">
        <title>The Genome Sequence of Bacteroides fragilis CL07T12C05.</title>
        <authorList>
            <consortium name="The Broad Institute Genome Sequencing Platform"/>
            <person name="Earl A."/>
            <person name="Ward D."/>
            <person name="Feldgarden M."/>
            <person name="Gevers D."/>
            <person name="Zitomersky N.L."/>
            <person name="Coyne M.J."/>
            <person name="Comstock L.E."/>
            <person name="Young S.K."/>
            <person name="Zeng Q."/>
            <person name="Gargeya S."/>
            <person name="Fitzgerald M."/>
            <person name="Haas B."/>
            <person name="Abouelleil A."/>
            <person name="Alvarado L."/>
            <person name="Arachchi H.M."/>
            <person name="Berlin A."/>
            <person name="Chapman S.B."/>
            <person name="Gearin G."/>
            <person name="Goldberg J."/>
            <person name="Griggs A."/>
            <person name="Gujja S."/>
            <person name="Hansen M."/>
            <person name="Heiman D."/>
            <person name="Howarth C."/>
            <person name="Larimer J."/>
            <person name="Lui A."/>
            <person name="MacDonald P.J.P."/>
            <person name="McCowen C."/>
            <person name="Montmayeur A."/>
            <person name="Murphy C."/>
            <person name="Neiman D."/>
            <person name="Pearson M."/>
            <person name="Priest M."/>
            <person name="Roberts A."/>
            <person name="Saif S."/>
            <person name="Shea T."/>
            <person name="Sisk P."/>
            <person name="Stolte C."/>
            <person name="Sykes S."/>
            <person name="Wortman J."/>
            <person name="Nusbaum C."/>
            <person name="Birren B."/>
        </authorList>
    </citation>
    <scope>NUCLEOTIDE SEQUENCE [LARGE SCALE GENOMIC DNA]</scope>
    <source>
        <strain evidence="1 2">CL07T12C05</strain>
    </source>
</reference>
<organism evidence="1 2">
    <name type="scientific">Bacteroides fragilis CL07T12C05</name>
    <dbReference type="NCBI Taxonomy" id="997883"/>
    <lineage>
        <taxon>Bacteria</taxon>
        <taxon>Pseudomonadati</taxon>
        <taxon>Bacteroidota</taxon>
        <taxon>Bacteroidia</taxon>
        <taxon>Bacteroidales</taxon>
        <taxon>Bacteroidaceae</taxon>
        <taxon>Bacteroides</taxon>
    </lineage>
</organism>
<evidence type="ECO:0000313" key="1">
    <source>
        <dbReference type="EMBL" id="EIZ00029.1"/>
    </source>
</evidence>
<dbReference type="HOGENOM" id="CLU_2614605_0_0_10"/>